<keyword evidence="1" id="KW-0812">Transmembrane</keyword>
<accession>B9XGK8</accession>
<dbReference type="PANTHER" id="PTHR36434:SF1">
    <property type="entry name" value="MEMBRANE PROTEASE YUGP-RELATED"/>
    <property type="match status" value="1"/>
</dbReference>
<feature type="transmembrane region" description="Helical" evidence="1">
    <location>
        <begin position="195"/>
        <end position="221"/>
    </location>
</feature>
<evidence type="ECO:0000256" key="1">
    <source>
        <dbReference type="SAM" id="Phobius"/>
    </source>
</evidence>
<dbReference type="RefSeq" id="WP_007414954.1">
    <property type="nucleotide sequence ID" value="NZ_ABOX02000012.1"/>
</dbReference>
<evidence type="ECO:0000313" key="3">
    <source>
        <dbReference type="Proteomes" id="UP000003688"/>
    </source>
</evidence>
<dbReference type="PANTHER" id="PTHR36434">
    <property type="entry name" value="MEMBRANE PROTEASE YUGP-RELATED"/>
    <property type="match status" value="1"/>
</dbReference>
<keyword evidence="1" id="KW-1133">Transmembrane helix</keyword>
<dbReference type="AlphaFoldDB" id="B9XGK8"/>
<organism evidence="2 3">
    <name type="scientific">Pedosphaera parvula (strain Ellin514)</name>
    <dbReference type="NCBI Taxonomy" id="320771"/>
    <lineage>
        <taxon>Bacteria</taxon>
        <taxon>Pseudomonadati</taxon>
        <taxon>Verrucomicrobiota</taxon>
        <taxon>Pedosphaerae</taxon>
        <taxon>Pedosphaerales</taxon>
        <taxon>Pedosphaeraceae</taxon>
        <taxon>Pedosphaera</taxon>
    </lineage>
</organism>
<dbReference type="Proteomes" id="UP000003688">
    <property type="component" value="Unassembled WGS sequence"/>
</dbReference>
<protein>
    <submittedName>
        <fullName evidence="2">Peptidase membrane zinc metallopeptidase putative</fullName>
    </submittedName>
</protein>
<dbReference type="InterPro" id="IPR007395">
    <property type="entry name" value="Zn_peptidase_2"/>
</dbReference>
<gene>
    <name evidence="2" type="ORF">Cflav_PD3776</name>
</gene>
<feature type="transmembrane region" description="Helical" evidence="1">
    <location>
        <begin position="6"/>
        <end position="26"/>
    </location>
</feature>
<dbReference type="OrthoDB" id="9784298at2"/>
<keyword evidence="3" id="KW-1185">Reference proteome</keyword>
<sequence>MIFGAYWWLLIPGFLLGIYAQIKLTAAYNKYLQVRTYSGLTGAQAAREILSDAGLVNVPVEEIGGRLTDHFDPGKKALFLSSENFHGQSISAVGVAAHEAGHALQQKAAYALFNLRMMLVPVTQIASMAWMGLFILGFILHLSRLIPIAIGIFAVMTLFQLVTLPVEFDASRRAKQQLLKLGLVRAEEGPAVSKVLSAAALTYVAALVTSMMQLLQFVMIARNDRR</sequence>
<feature type="transmembrane region" description="Helical" evidence="1">
    <location>
        <begin position="145"/>
        <end position="166"/>
    </location>
</feature>
<proteinExistence type="predicted"/>
<reference evidence="2 3" key="1">
    <citation type="journal article" date="2011" name="J. Bacteriol.">
        <title>Genome sequence of 'Pedosphaera parvula' Ellin514, an aerobic Verrucomicrobial isolate from pasture soil.</title>
        <authorList>
            <person name="Kant R."/>
            <person name="van Passel M.W."/>
            <person name="Sangwan P."/>
            <person name="Palva A."/>
            <person name="Lucas S."/>
            <person name="Copeland A."/>
            <person name="Lapidus A."/>
            <person name="Glavina Del Rio T."/>
            <person name="Dalin E."/>
            <person name="Tice H."/>
            <person name="Bruce D."/>
            <person name="Goodwin L."/>
            <person name="Pitluck S."/>
            <person name="Chertkov O."/>
            <person name="Larimer F.W."/>
            <person name="Land M.L."/>
            <person name="Hauser L."/>
            <person name="Brettin T.S."/>
            <person name="Detter J.C."/>
            <person name="Han S."/>
            <person name="de Vos W.M."/>
            <person name="Janssen P.H."/>
            <person name="Smidt H."/>
        </authorList>
    </citation>
    <scope>NUCLEOTIDE SEQUENCE [LARGE SCALE GENOMIC DNA]</scope>
    <source>
        <strain evidence="2 3">Ellin514</strain>
    </source>
</reference>
<dbReference type="Pfam" id="PF04298">
    <property type="entry name" value="Zn_peptidase_2"/>
    <property type="match status" value="1"/>
</dbReference>
<feature type="transmembrane region" description="Helical" evidence="1">
    <location>
        <begin position="117"/>
        <end position="139"/>
    </location>
</feature>
<evidence type="ECO:0000313" key="2">
    <source>
        <dbReference type="EMBL" id="EEF61059.1"/>
    </source>
</evidence>
<comment type="caution">
    <text evidence="2">The sequence shown here is derived from an EMBL/GenBank/DDBJ whole genome shotgun (WGS) entry which is preliminary data.</text>
</comment>
<dbReference type="EMBL" id="ABOX02000012">
    <property type="protein sequence ID" value="EEF61059.1"/>
    <property type="molecule type" value="Genomic_DNA"/>
</dbReference>
<keyword evidence="1" id="KW-0472">Membrane</keyword>
<name>B9XGK8_PEDPL</name>
<dbReference type="STRING" id="320771.Cflav_PD3776"/>